<dbReference type="InterPro" id="IPR014194">
    <property type="entry name" value="Spore_III_AE"/>
</dbReference>
<evidence type="ECO:0000313" key="4">
    <source>
        <dbReference type="Proteomes" id="UP000002730"/>
    </source>
</evidence>
<feature type="transmembrane region" description="Helical" evidence="1">
    <location>
        <begin position="153"/>
        <end position="174"/>
    </location>
</feature>
<dbReference type="KEGG" id="ccb:Clocel_1927"/>
<evidence type="ECO:0000313" key="3">
    <source>
        <dbReference type="EMBL" id="ADL51671.1"/>
    </source>
</evidence>
<gene>
    <name evidence="3" type="ordered locus">Clocel_1927</name>
</gene>
<dbReference type="STRING" id="573061.Clocel_1927"/>
<dbReference type="PROSITE" id="PS51257">
    <property type="entry name" value="PROKAR_LIPOPROTEIN"/>
    <property type="match status" value="1"/>
</dbReference>
<dbReference type="Proteomes" id="UP000002730">
    <property type="component" value="Chromosome"/>
</dbReference>
<feature type="transmembrane region" description="Helical" evidence="1">
    <location>
        <begin position="382"/>
        <end position="406"/>
    </location>
</feature>
<keyword evidence="1" id="KW-0472">Membrane</keyword>
<dbReference type="EMBL" id="CP002160">
    <property type="protein sequence ID" value="ADL51671.1"/>
    <property type="molecule type" value="Genomic_DNA"/>
</dbReference>
<keyword evidence="4" id="KW-1185">Reference proteome</keyword>
<name>D9SLF5_CLOC7</name>
<feature type="transmembrane region" description="Helical" evidence="1">
    <location>
        <begin position="218"/>
        <end position="243"/>
    </location>
</feature>
<keyword evidence="2" id="KW-0732">Signal</keyword>
<feature type="transmembrane region" description="Helical" evidence="1">
    <location>
        <begin position="186"/>
        <end position="206"/>
    </location>
</feature>
<feature type="transmembrane region" description="Helical" evidence="1">
    <location>
        <begin position="332"/>
        <end position="362"/>
    </location>
</feature>
<dbReference type="RefSeq" id="WP_010077111.1">
    <property type="nucleotide sequence ID" value="NC_014393.1"/>
</dbReference>
<dbReference type="NCBIfam" id="TIGR02829">
    <property type="entry name" value="spore_III_AE"/>
    <property type="match status" value="1"/>
</dbReference>
<protein>
    <submittedName>
        <fullName evidence="3">Stage III sporulation protein AE</fullName>
    </submittedName>
</protein>
<proteinExistence type="predicted"/>
<feature type="signal peptide" evidence="2">
    <location>
        <begin position="1"/>
        <end position="24"/>
    </location>
</feature>
<accession>D9SLF5</accession>
<keyword evidence="1" id="KW-1133">Transmembrane helix</keyword>
<dbReference type="Pfam" id="PF09546">
    <property type="entry name" value="Spore_III_AE"/>
    <property type="match status" value="1"/>
</dbReference>
<reference evidence="3 4" key="1">
    <citation type="submission" date="2010-08" db="EMBL/GenBank/DDBJ databases">
        <title>Complete sequence of Clostridium cellulovorans 743B.</title>
        <authorList>
            <consortium name="US DOE Joint Genome Institute"/>
            <person name="Lucas S."/>
            <person name="Copeland A."/>
            <person name="Lapidus A."/>
            <person name="Cheng J.-F."/>
            <person name="Bruce D."/>
            <person name="Goodwin L."/>
            <person name="Pitluck S."/>
            <person name="Chertkov O."/>
            <person name="Detter J.C."/>
            <person name="Han C."/>
            <person name="Tapia R."/>
            <person name="Land M."/>
            <person name="Hauser L."/>
            <person name="Chang Y.-J."/>
            <person name="Jeffries C."/>
            <person name="Kyrpides N."/>
            <person name="Ivanova N."/>
            <person name="Mikhailova N."/>
            <person name="Hemme C.L."/>
            <person name="Woyke T."/>
        </authorList>
    </citation>
    <scope>NUCLEOTIDE SEQUENCE [LARGE SCALE GENOMIC DNA]</scope>
    <source>
        <strain evidence="4">ATCC 35296 / DSM 3052 / OCM 3 / 743B</strain>
    </source>
</reference>
<sequence length="411" mass="45408">MKRIISFLIVLILVSITSCFSVRADNKLQNRNIEIVKADNQSNANSKSIDADNKEANDIINDETNKFYKYITEEKHKYELISDMDIKQYVEEIMKNGQGNLDTKEIIRVIFIYMARESTFVIKMMLTLFVISILGSLISNMQSTFEKEIVNTAVDFAFKGIAFVVLLNCMQVSISITKEAIGAMTGFMYSIVPLMLMLVASVGGITQASVMNPIMIGIINLSSIVVKEFFVPIILMVFLLKFIERLTKGHSLSRLAKLLDKTVDITQKYILTLGIFLITIKGIVGGAFDDFTIQSAKLAVDTFVPIVGKSLSDAVTTVASYSLQLKAAIGSVGLFIVIAIVLMPLIKVLLIALGLKITAALVEPFSINDYELCNIIEDTGNSITKLVACLVIVTFMFFILITILLASGRII</sequence>
<feature type="transmembrane region" description="Helical" evidence="1">
    <location>
        <begin position="120"/>
        <end position="141"/>
    </location>
</feature>
<evidence type="ECO:0000256" key="2">
    <source>
        <dbReference type="SAM" id="SignalP"/>
    </source>
</evidence>
<evidence type="ECO:0000256" key="1">
    <source>
        <dbReference type="SAM" id="Phobius"/>
    </source>
</evidence>
<keyword evidence="1" id="KW-0812">Transmembrane</keyword>
<dbReference type="AlphaFoldDB" id="D9SLF5"/>
<dbReference type="eggNOG" id="ENOG502Z7PW">
    <property type="taxonomic scope" value="Bacteria"/>
</dbReference>
<dbReference type="HOGENOM" id="CLU_046838_1_0_9"/>
<organism evidence="3 4">
    <name type="scientific">Clostridium cellulovorans (strain ATCC 35296 / DSM 3052 / OCM 3 / 743B)</name>
    <dbReference type="NCBI Taxonomy" id="573061"/>
    <lineage>
        <taxon>Bacteria</taxon>
        <taxon>Bacillati</taxon>
        <taxon>Bacillota</taxon>
        <taxon>Clostridia</taxon>
        <taxon>Eubacteriales</taxon>
        <taxon>Clostridiaceae</taxon>
        <taxon>Clostridium</taxon>
    </lineage>
</organism>
<feature type="chain" id="PRO_5003128246" evidence="2">
    <location>
        <begin position="25"/>
        <end position="411"/>
    </location>
</feature>
<feature type="transmembrane region" description="Helical" evidence="1">
    <location>
        <begin position="269"/>
        <end position="288"/>
    </location>
</feature>
<dbReference type="OrthoDB" id="1706761at2"/>